<keyword evidence="3" id="KW-1185">Reference proteome</keyword>
<dbReference type="RefSeq" id="WP_236498971.1">
    <property type="nucleotide sequence ID" value="NZ_CP091244.1"/>
</dbReference>
<dbReference type="EMBL" id="CP091244">
    <property type="protein sequence ID" value="UJS24461.1"/>
    <property type="molecule type" value="Genomic_DNA"/>
</dbReference>
<protein>
    <submittedName>
        <fullName evidence="2">DUF2244 domain-containing protein</fullName>
    </submittedName>
</protein>
<keyword evidence="1" id="KW-0472">Membrane</keyword>
<name>A0ABY3T122_9GAMM</name>
<evidence type="ECO:0000256" key="1">
    <source>
        <dbReference type="SAM" id="Phobius"/>
    </source>
</evidence>
<evidence type="ECO:0000313" key="2">
    <source>
        <dbReference type="EMBL" id="UJS24461.1"/>
    </source>
</evidence>
<feature type="transmembrane region" description="Helical" evidence="1">
    <location>
        <begin position="53"/>
        <end position="72"/>
    </location>
</feature>
<reference evidence="2" key="1">
    <citation type="journal article" date="2022" name="Microorganisms">
        <title>Two New Species of Filamentous Sulfur Bacteria of the Genus Thiothrix, Thiothrix winogradskyi sp. nov. and 'Candidatus Thiothrix sulfatifontis' sp. nov.</title>
        <authorList>
            <person name="Ravin N.V."/>
            <person name="Rossetti S."/>
            <person name="Beletsky A.V."/>
            <person name="Kadnikov V.V."/>
            <person name="Rudenko T.S."/>
            <person name="Smolyakov D.D."/>
            <person name="Moskvitina M.I."/>
            <person name="Gureeva M.V."/>
            <person name="Mardanov A.V."/>
            <person name="Grabovich M.Y."/>
        </authorList>
    </citation>
    <scope>NUCLEOTIDE SEQUENCE</scope>
    <source>
        <strain evidence="2">CT3</strain>
    </source>
</reference>
<dbReference type="InterPro" id="IPR019253">
    <property type="entry name" value="DUF2244_TM"/>
</dbReference>
<keyword evidence="1" id="KW-0812">Transmembrane</keyword>
<feature type="transmembrane region" description="Helical" evidence="1">
    <location>
        <begin position="28"/>
        <end position="47"/>
    </location>
</feature>
<keyword evidence="1" id="KW-1133">Transmembrane helix</keyword>
<organism evidence="2 3">
    <name type="scientific">Thiothrix winogradskyi</name>
    <dbReference type="NCBI Taxonomy" id="96472"/>
    <lineage>
        <taxon>Bacteria</taxon>
        <taxon>Pseudomonadati</taxon>
        <taxon>Pseudomonadota</taxon>
        <taxon>Gammaproteobacteria</taxon>
        <taxon>Thiotrichales</taxon>
        <taxon>Thiotrichaceae</taxon>
        <taxon>Thiothrix</taxon>
    </lineage>
</organism>
<accession>A0ABY3T122</accession>
<sequence length="164" mass="18806">MTMTDSTSSHACRTFEVRPNRSLSPTGMLIFFLVVTVLSLVVALRFLLLGVWLVLPFTLLELLVLGVSLYLFERHSRYSETLRICPDDILFIARRGVKILQECRFQTHWVSIVLQLDQQSWYPSRLLLQSHGKSIEIGACLTDEDRKAFAATIQATLEECRRMS</sequence>
<dbReference type="Pfam" id="PF10003">
    <property type="entry name" value="DUF2244"/>
    <property type="match status" value="1"/>
</dbReference>
<proteinExistence type="predicted"/>
<evidence type="ECO:0000313" key="3">
    <source>
        <dbReference type="Proteomes" id="UP001054801"/>
    </source>
</evidence>
<gene>
    <name evidence="2" type="ORF">L2Y54_00095</name>
</gene>
<dbReference type="Proteomes" id="UP001054801">
    <property type="component" value="Chromosome"/>
</dbReference>